<evidence type="ECO:0000256" key="5">
    <source>
        <dbReference type="ARBA" id="ARBA00023242"/>
    </source>
</evidence>
<feature type="domain" description="TF-B3" evidence="6">
    <location>
        <begin position="321"/>
        <end position="400"/>
    </location>
</feature>
<dbReference type="InterPro" id="IPR003340">
    <property type="entry name" value="B3_DNA-bd"/>
</dbReference>
<proteinExistence type="predicted"/>
<sequence length="595" mass="67593">MVFVKRPLFFKVFFPDLSSERLRIPVGFLKHMEGKTSGSVSLKGPSGNTWHVDLIQNSEGLFFQDGWPVFARDHLAEIGDFFVFRYDGNLHFTVCIFDPSACEKEAAFYVKCSQDTIHNGKKRGKKKGGKLLNVSSYKPFKGVPKRMRGNSHLILPGYITRSRAAMVQNFDKGFEQEDVFTTRKLQGSAFFNGKKKRGRPSKNTVNSSLSSLSKACKDEPGIEYEDEYFTRKHQESAFFNGERKRGRPPKNIVNSYLPSLSKACKDEPGFEKGDILLTRKHQGVVFLNERKKLGRRSKSFVSSALLSQSKAYKEKPVIQAIPKWFSQAHLPKYKTEIVLHNPKGESWIVTSVPNSKALQKYAFCGGWTAFVRDNKIKTADICIFELMGKLEMCVHIVQRGKQCRTSKNSVVFSYLSLSKAWEVNQDQHLQSPKSDELVKIKAGVVAPKNINTEDVDPFIQGIGSRTRGCLARSQSTIEEEREKVRKEAKSFTSKFPYFIKCMKKFNVHRTFVLSIPNFFSAHFPTSGKHTEIVLRNSGGEPWIVNLIRRGIRYTICGGWASFIHGNKIEEGDTCAFVLVGESEMRVHIFRLVKEV</sequence>
<dbReference type="AlphaFoldDB" id="A0A834Y8D2"/>
<evidence type="ECO:0000256" key="3">
    <source>
        <dbReference type="ARBA" id="ARBA00023125"/>
    </source>
</evidence>
<dbReference type="SMART" id="SM01019">
    <property type="entry name" value="B3"/>
    <property type="match status" value="3"/>
</dbReference>
<reference evidence="7 8" key="1">
    <citation type="submission" date="2020-04" db="EMBL/GenBank/DDBJ databases">
        <title>Plant Genome Project.</title>
        <authorList>
            <person name="Zhang R.-G."/>
        </authorList>
    </citation>
    <scope>NUCLEOTIDE SEQUENCE [LARGE SCALE GENOMIC DNA]</scope>
    <source>
        <strain evidence="7">YNK0</strain>
        <tissue evidence="7">Leaf</tissue>
    </source>
</reference>
<dbReference type="GO" id="GO:0005634">
    <property type="term" value="C:nucleus"/>
    <property type="evidence" value="ECO:0007669"/>
    <property type="project" value="UniProtKB-SubCell"/>
</dbReference>
<dbReference type="PANTHER" id="PTHR31391">
    <property type="entry name" value="B3 DOMAIN-CONTAINING PROTEIN OS11G0197600-RELATED"/>
    <property type="match status" value="1"/>
</dbReference>
<dbReference type="GO" id="GO:0003677">
    <property type="term" value="F:DNA binding"/>
    <property type="evidence" value="ECO:0007669"/>
    <property type="project" value="UniProtKB-KW"/>
</dbReference>
<dbReference type="Proteomes" id="UP000655225">
    <property type="component" value="Unassembled WGS sequence"/>
</dbReference>
<dbReference type="OMA" id="INMGDIC"/>
<keyword evidence="4" id="KW-0804">Transcription</keyword>
<dbReference type="EMBL" id="JABCRI010000024">
    <property type="protein sequence ID" value="KAF8377483.1"/>
    <property type="molecule type" value="Genomic_DNA"/>
</dbReference>
<dbReference type="PROSITE" id="PS50863">
    <property type="entry name" value="B3"/>
    <property type="match status" value="3"/>
</dbReference>
<feature type="domain" description="TF-B3" evidence="6">
    <location>
        <begin position="7"/>
        <end position="100"/>
    </location>
</feature>
<gene>
    <name evidence="7" type="ORF">HHK36_030863</name>
</gene>
<comment type="subcellular location">
    <subcellularLocation>
        <location evidence="1">Nucleus</location>
    </subcellularLocation>
</comment>
<evidence type="ECO:0000313" key="8">
    <source>
        <dbReference type="Proteomes" id="UP000655225"/>
    </source>
</evidence>
<dbReference type="InterPro" id="IPR044837">
    <property type="entry name" value="REM16-like"/>
</dbReference>
<keyword evidence="8" id="KW-1185">Reference proteome</keyword>
<keyword evidence="3" id="KW-0238">DNA-binding</keyword>
<dbReference type="CDD" id="cd10017">
    <property type="entry name" value="B3_DNA"/>
    <property type="match status" value="3"/>
</dbReference>
<keyword evidence="5" id="KW-0539">Nucleus</keyword>
<accession>A0A834Y8D2</accession>
<evidence type="ECO:0000256" key="4">
    <source>
        <dbReference type="ARBA" id="ARBA00023163"/>
    </source>
</evidence>
<dbReference type="InterPro" id="IPR017956">
    <property type="entry name" value="AT_hook_DNA-bd_motif"/>
</dbReference>
<evidence type="ECO:0000256" key="2">
    <source>
        <dbReference type="ARBA" id="ARBA00023015"/>
    </source>
</evidence>
<dbReference type="Gene3D" id="2.40.330.10">
    <property type="entry name" value="DNA-binding pseudobarrel domain"/>
    <property type="match status" value="3"/>
</dbReference>
<name>A0A834Y8D2_TETSI</name>
<dbReference type="InterPro" id="IPR015300">
    <property type="entry name" value="DNA-bd_pseudobarrel_sf"/>
</dbReference>
<dbReference type="PANTHER" id="PTHR31391:SF106">
    <property type="entry name" value="B3 DOMAIN-CONTAINING PROTEIN OS01G0723500"/>
    <property type="match status" value="1"/>
</dbReference>
<dbReference type="Pfam" id="PF02362">
    <property type="entry name" value="B3"/>
    <property type="match status" value="3"/>
</dbReference>
<evidence type="ECO:0000313" key="7">
    <source>
        <dbReference type="EMBL" id="KAF8377483.1"/>
    </source>
</evidence>
<dbReference type="SMART" id="SM00384">
    <property type="entry name" value="AT_hook"/>
    <property type="match status" value="2"/>
</dbReference>
<feature type="domain" description="TF-B3" evidence="6">
    <location>
        <begin position="498"/>
        <end position="592"/>
    </location>
</feature>
<evidence type="ECO:0000259" key="6">
    <source>
        <dbReference type="PROSITE" id="PS50863"/>
    </source>
</evidence>
<protein>
    <recommendedName>
        <fullName evidence="6">TF-B3 domain-containing protein</fullName>
    </recommendedName>
</protein>
<organism evidence="7 8">
    <name type="scientific">Tetracentron sinense</name>
    <name type="common">Spur-leaf</name>
    <dbReference type="NCBI Taxonomy" id="13715"/>
    <lineage>
        <taxon>Eukaryota</taxon>
        <taxon>Viridiplantae</taxon>
        <taxon>Streptophyta</taxon>
        <taxon>Embryophyta</taxon>
        <taxon>Tracheophyta</taxon>
        <taxon>Spermatophyta</taxon>
        <taxon>Magnoliopsida</taxon>
        <taxon>Trochodendrales</taxon>
        <taxon>Trochodendraceae</taxon>
        <taxon>Tetracentron</taxon>
    </lineage>
</organism>
<dbReference type="OrthoDB" id="660291at2759"/>
<evidence type="ECO:0000256" key="1">
    <source>
        <dbReference type="ARBA" id="ARBA00004123"/>
    </source>
</evidence>
<keyword evidence="2" id="KW-0805">Transcription regulation</keyword>
<dbReference type="SUPFAM" id="SSF101936">
    <property type="entry name" value="DNA-binding pseudobarrel domain"/>
    <property type="match status" value="3"/>
</dbReference>
<comment type="caution">
    <text evidence="7">The sequence shown here is derived from an EMBL/GenBank/DDBJ whole genome shotgun (WGS) entry which is preliminary data.</text>
</comment>